<dbReference type="EMBL" id="SOZI01000167">
    <property type="protein sequence ID" value="TNY17928.1"/>
    <property type="molecule type" value="Genomic_DNA"/>
</dbReference>
<keyword evidence="5" id="KW-1185">Reference proteome</keyword>
<accession>A0A5C5FM64</accession>
<comment type="subcellular location">
    <subcellularLocation>
        <location evidence="3">Cytoplasm</location>
        <location evidence="3">Cytoskeleton</location>
    </subcellularLocation>
</comment>
<dbReference type="GO" id="GO:0048487">
    <property type="term" value="F:beta-tubulin binding"/>
    <property type="evidence" value="ECO:0007669"/>
    <property type="project" value="InterPro"/>
</dbReference>
<reference evidence="4 5" key="1">
    <citation type="submission" date="2019-03" db="EMBL/GenBank/DDBJ databases">
        <title>Rhodosporidium diobovatum UCD-FST 08-225 genome sequencing, assembly, and annotation.</title>
        <authorList>
            <person name="Fakankun I.U."/>
            <person name="Fristensky B."/>
            <person name="Levin D.B."/>
        </authorList>
    </citation>
    <scope>NUCLEOTIDE SEQUENCE [LARGE SCALE GENOMIC DNA]</scope>
    <source>
        <strain evidence="4 5">UCD-FST 08-225</strain>
    </source>
</reference>
<keyword evidence="3" id="KW-0963">Cytoplasm</keyword>
<comment type="similarity">
    <text evidence="1 3">Belongs to the TBCA family.</text>
</comment>
<dbReference type="GO" id="GO:0005874">
    <property type="term" value="C:microtubule"/>
    <property type="evidence" value="ECO:0007669"/>
    <property type="project" value="UniProtKB-KW"/>
</dbReference>
<dbReference type="Proteomes" id="UP000311382">
    <property type="component" value="Unassembled WGS sequence"/>
</dbReference>
<dbReference type="InterPro" id="IPR004226">
    <property type="entry name" value="TBCA"/>
</dbReference>
<evidence type="ECO:0000256" key="1">
    <source>
        <dbReference type="ARBA" id="ARBA00006806"/>
    </source>
</evidence>
<protein>
    <recommendedName>
        <fullName evidence="3">Tubulin-specific chaperone A</fullName>
    </recommendedName>
</protein>
<gene>
    <name evidence="4" type="ORF">DMC30DRAFT_419337</name>
</gene>
<dbReference type="STRING" id="5288.A0A5C5FM64"/>
<feature type="non-terminal residue" evidence="4">
    <location>
        <position position="92"/>
    </location>
</feature>
<dbReference type="InterPro" id="IPR036126">
    <property type="entry name" value="TBCA_sf"/>
</dbReference>
<dbReference type="PANTHER" id="PTHR21500">
    <property type="entry name" value="TUBULIN-SPECIFIC CHAPERONE A"/>
    <property type="match status" value="1"/>
</dbReference>
<evidence type="ECO:0000313" key="4">
    <source>
        <dbReference type="EMBL" id="TNY17928.1"/>
    </source>
</evidence>
<evidence type="ECO:0000256" key="3">
    <source>
        <dbReference type="RuleBase" id="RU364030"/>
    </source>
</evidence>
<evidence type="ECO:0000256" key="2">
    <source>
        <dbReference type="ARBA" id="ARBA00023186"/>
    </source>
</evidence>
<dbReference type="Pfam" id="PF02970">
    <property type="entry name" value="TBCA"/>
    <property type="match status" value="1"/>
</dbReference>
<dbReference type="OrthoDB" id="296187at2759"/>
<evidence type="ECO:0000313" key="5">
    <source>
        <dbReference type="Proteomes" id="UP000311382"/>
    </source>
</evidence>
<keyword evidence="2 3" id="KW-0143">Chaperone</keyword>
<dbReference type="PANTHER" id="PTHR21500:SF0">
    <property type="entry name" value="TUBULIN-SPECIFIC CHAPERONE A"/>
    <property type="match status" value="1"/>
</dbReference>
<dbReference type="AlphaFoldDB" id="A0A5C5FM64"/>
<comment type="caution">
    <text evidence="4">The sequence shown here is derived from an EMBL/GenBank/DDBJ whole genome shotgun (WGS) entry which is preliminary data.</text>
</comment>
<dbReference type="GO" id="GO:0007023">
    <property type="term" value="P:post-chaperonin tubulin folding pathway"/>
    <property type="evidence" value="ECO:0007669"/>
    <property type="project" value="UniProtKB-UniRule"/>
</dbReference>
<dbReference type="GO" id="GO:0005829">
    <property type="term" value="C:cytosol"/>
    <property type="evidence" value="ECO:0007669"/>
    <property type="project" value="TreeGrafter"/>
</dbReference>
<dbReference type="GO" id="GO:0007021">
    <property type="term" value="P:tubulin complex assembly"/>
    <property type="evidence" value="ECO:0007669"/>
    <property type="project" value="UniProtKB-UniRule"/>
</dbReference>
<dbReference type="SUPFAM" id="SSF46988">
    <property type="entry name" value="Tubulin chaperone cofactor A"/>
    <property type="match status" value="1"/>
</dbReference>
<organism evidence="4 5">
    <name type="scientific">Rhodotorula diobovata</name>
    <dbReference type="NCBI Taxonomy" id="5288"/>
    <lineage>
        <taxon>Eukaryota</taxon>
        <taxon>Fungi</taxon>
        <taxon>Dikarya</taxon>
        <taxon>Basidiomycota</taxon>
        <taxon>Pucciniomycotina</taxon>
        <taxon>Microbotryomycetes</taxon>
        <taxon>Sporidiobolales</taxon>
        <taxon>Sporidiobolaceae</taxon>
        <taxon>Rhodotorula</taxon>
    </lineage>
</organism>
<proteinExistence type="inferred from homology"/>
<keyword evidence="3" id="KW-0206">Cytoskeleton</keyword>
<comment type="subunit">
    <text evidence="3">Supercomplex made of cofactors A to E. Cofactors A and D function by capturing and stabilizing tubulin in a quasi-native conformation. Cofactor E binds to the cofactor D-tubulin complex; interaction with cofactor C then causes the release of tubulin polypeptides that are committed to the native state.</text>
</comment>
<sequence>MSSSTRQLGIKAGVVTRLAKDVTGYREEAHAQEDKVNQMEASGADEYELRAQRRILTEGQAMVPDAEQRLAKAVADLEDLVASVEDELSATD</sequence>
<name>A0A5C5FM64_9BASI</name>
<dbReference type="Gene3D" id="1.20.58.90">
    <property type="match status" value="1"/>
</dbReference>
<keyword evidence="3" id="KW-0493">Microtubule</keyword>